<dbReference type="Pfam" id="PF00251">
    <property type="entry name" value="Glyco_hydro_32N"/>
    <property type="match status" value="1"/>
</dbReference>
<evidence type="ECO:0000256" key="1">
    <source>
        <dbReference type="ARBA" id="ARBA00009902"/>
    </source>
</evidence>
<evidence type="ECO:0000313" key="8">
    <source>
        <dbReference type="EMBL" id="MCV9888123.1"/>
    </source>
</evidence>
<dbReference type="PANTHER" id="PTHR42800">
    <property type="entry name" value="EXOINULINASE INUD (AFU_ORTHOLOGUE AFUA_5G00480)"/>
    <property type="match status" value="1"/>
</dbReference>
<dbReference type="InterPro" id="IPR013148">
    <property type="entry name" value="Glyco_hydro_32_N"/>
</dbReference>
<sequence length="520" mass="59591">MQKHKKIGFLLICFLIVGVIIFVMNVKKETPTQTNKEDTETSSIRAHYHFTVPDKWKNDPQRPLYVNGKYHYYYLYNRDYPDGNGTEWRHASSEDLVHWQDEGVAIPKYTTENGDPWSGSVVIDWENTAGLGEGAFVAIVTQPSADGEKQEQFLWYSTDKGQTFTPYGDKPIMENPGTHDFRDPKVMWDERDEKWKMVMAEGAKIGFYESNNLINWEYTSGFTTEGMGIVECPDLYLMQADDGALKWVLGVSANGLSTNKPNTYAYWIGDFDGKEFIAEQNDPQWLDYGFDWYGGVTFEDGTQKDNLTRRYAFAWMNNWAYANNTPTLQEDFNGMDSIVRQIELKHEGDNHYYLASQPIEALNKLETTTESIKNINVNGSKPLPLKGDVYQLEADISWEKLKNVGLRLRESADKKKHVDVGVFYNPEQPYFYVNRSNTGHPDKNLQLVESTSPFNTNKKQVHLKILVDTTSIEVFIDDGKKVHSQVIFPEEKDQGISLFSEGGEAVFSNLTFTNMKSVNH</sequence>
<evidence type="ECO:0000256" key="4">
    <source>
        <dbReference type="RuleBase" id="RU362110"/>
    </source>
</evidence>
<evidence type="ECO:0000259" key="7">
    <source>
        <dbReference type="Pfam" id="PF08244"/>
    </source>
</evidence>
<dbReference type="RefSeq" id="WP_264144304.1">
    <property type="nucleotide sequence ID" value="NZ_JAOYEY010000048.1"/>
</dbReference>
<feature type="domain" description="Glycosyl hydrolase family 32 C-terminal" evidence="7">
    <location>
        <begin position="363"/>
        <end position="513"/>
    </location>
</feature>
<keyword evidence="3 4" id="KW-0326">Glycosidase</keyword>
<dbReference type="Gene3D" id="2.115.10.20">
    <property type="entry name" value="Glycosyl hydrolase domain, family 43"/>
    <property type="match status" value="1"/>
</dbReference>
<feature type="transmembrane region" description="Helical" evidence="5">
    <location>
        <begin position="7"/>
        <end position="26"/>
    </location>
</feature>
<dbReference type="InterPro" id="IPR013189">
    <property type="entry name" value="Glyco_hydro_32_C"/>
</dbReference>
<dbReference type="EMBL" id="JAOYEY010000048">
    <property type="protein sequence ID" value="MCV9888123.1"/>
    <property type="molecule type" value="Genomic_DNA"/>
</dbReference>
<feature type="domain" description="Glycosyl hydrolase family 32 N-terminal" evidence="6">
    <location>
        <begin position="49"/>
        <end position="349"/>
    </location>
</feature>
<keyword evidence="2 4" id="KW-0378">Hydrolase</keyword>
<evidence type="ECO:0000256" key="2">
    <source>
        <dbReference type="ARBA" id="ARBA00022801"/>
    </source>
</evidence>
<accession>A0ABT3DM34</accession>
<dbReference type="Gene3D" id="2.60.120.560">
    <property type="entry name" value="Exo-inulinase, domain 1"/>
    <property type="match status" value="1"/>
</dbReference>
<dbReference type="Proteomes" id="UP001526147">
    <property type="component" value="Unassembled WGS sequence"/>
</dbReference>
<gene>
    <name evidence="8" type="ORF">OIH86_20975</name>
</gene>
<dbReference type="InterPro" id="IPR023296">
    <property type="entry name" value="Glyco_hydro_beta-prop_sf"/>
</dbReference>
<keyword evidence="9" id="KW-1185">Reference proteome</keyword>
<comment type="caution">
    <text evidence="8">The sequence shown here is derived from an EMBL/GenBank/DDBJ whole genome shotgun (WGS) entry which is preliminary data.</text>
</comment>
<dbReference type="InterPro" id="IPR013320">
    <property type="entry name" value="ConA-like_dom_sf"/>
</dbReference>
<comment type="similarity">
    <text evidence="1 4">Belongs to the glycosyl hydrolase 32 family.</text>
</comment>
<dbReference type="SUPFAM" id="SSF75005">
    <property type="entry name" value="Arabinanase/levansucrase/invertase"/>
    <property type="match status" value="1"/>
</dbReference>
<dbReference type="GO" id="GO:0016787">
    <property type="term" value="F:hydrolase activity"/>
    <property type="evidence" value="ECO:0007669"/>
    <property type="project" value="UniProtKB-KW"/>
</dbReference>
<evidence type="ECO:0000256" key="5">
    <source>
        <dbReference type="SAM" id="Phobius"/>
    </source>
</evidence>
<keyword evidence="5" id="KW-0472">Membrane</keyword>
<dbReference type="CDD" id="cd18622">
    <property type="entry name" value="GH32_Inu-like"/>
    <property type="match status" value="1"/>
</dbReference>
<keyword evidence="5" id="KW-1133">Transmembrane helix</keyword>
<name>A0ABT3DM34_9BACI</name>
<evidence type="ECO:0000256" key="3">
    <source>
        <dbReference type="ARBA" id="ARBA00023295"/>
    </source>
</evidence>
<dbReference type="SUPFAM" id="SSF49899">
    <property type="entry name" value="Concanavalin A-like lectins/glucanases"/>
    <property type="match status" value="1"/>
</dbReference>
<protein>
    <submittedName>
        <fullName evidence="8">Glycoside hydrolase family 32 protein</fullName>
    </submittedName>
</protein>
<dbReference type="InterPro" id="IPR001362">
    <property type="entry name" value="Glyco_hydro_32"/>
</dbReference>
<organism evidence="8 9">
    <name type="scientific">Metabacillus halosaccharovorans</name>
    <dbReference type="NCBI Taxonomy" id="930124"/>
    <lineage>
        <taxon>Bacteria</taxon>
        <taxon>Bacillati</taxon>
        <taxon>Bacillota</taxon>
        <taxon>Bacilli</taxon>
        <taxon>Bacillales</taxon>
        <taxon>Bacillaceae</taxon>
        <taxon>Metabacillus</taxon>
    </lineage>
</organism>
<dbReference type="Pfam" id="PF08244">
    <property type="entry name" value="Glyco_hydro_32C"/>
    <property type="match status" value="1"/>
</dbReference>
<proteinExistence type="inferred from homology"/>
<keyword evidence="5" id="KW-0812">Transmembrane</keyword>
<evidence type="ECO:0000259" key="6">
    <source>
        <dbReference type="Pfam" id="PF00251"/>
    </source>
</evidence>
<dbReference type="SMART" id="SM00640">
    <property type="entry name" value="Glyco_32"/>
    <property type="match status" value="1"/>
</dbReference>
<dbReference type="PANTHER" id="PTHR42800:SF1">
    <property type="entry name" value="EXOINULINASE INUD (AFU_ORTHOLOGUE AFUA_5G00480)"/>
    <property type="match status" value="1"/>
</dbReference>
<reference evidence="8 9" key="1">
    <citation type="submission" date="2022-10" db="EMBL/GenBank/DDBJ databases">
        <title>Draft genome assembly of moderately radiation resistant bacterium Metabacillus halosaccharovorans.</title>
        <authorList>
            <person name="Pal S."/>
            <person name="Gopinathan A."/>
        </authorList>
    </citation>
    <scope>NUCLEOTIDE SEQUENCE [LARGE SCALE GENOMIC DNA]</scope>
    <source>
        <strain evidence="8 9">VITHBRA001</strain>
    </source>
</reference>
<evidence type="ECO:0000313" key="9">
    <source>
        <dbReference type="Proteomes" id="UP001526147"/>
    </source>
</evidence>